<organism evidence="1">
    <name type="scientific">marine sediment metagenome</name>
    <dbReference type="NCBI Taxonomy" id="412755"/>
    <lineage>
        <taxon>unclassified sequences</taxon>
        <taxon>metagenomes</taxon>
        <taxon>ecological metagenomes</taxon>
    </lineage>
</organism>
<accession>X0YCJ6</accession>
<sequence>TLNYTIFEGHYFSYYTRLGFITDFYIAVAGFQEVNYNDGSQETNYERYNYKQLKEDFSGRRFNLSALVAVGIEYNINNRFGIIFEPIFDMNIFPTYRPEDNLIGLWTERFYNIGIRFGVLMH</sequence>
<evidence type="ECO:0000313" key="1">
    <source>
        <dbReference type="EMBL" id="GAG53595.1"/>
    </source>
</evidence>
<dbReference type="EMBL" id="BART01008292">
    <property type="protein sequence ID" value="GAG53595.1"/>
    <property type="molecule type" value="Genomic_DNA"/>
</dbReference>
<dbReference type="AlphaFoldDB" id="X0YCJ6"/>
<protein>
    <recommendedName>
        <fullName evidence="2">Outer membrane protein beta-barrel domain-containing protein</fullName>
    </recommendedName>
</protein>
<evidence type="ECO:0008006" key="2">
    <source>
        <dbReference type="Google" id="ProtNLM"/>
    </source>
</evidence>
<feature type="non-terminal residue" evidence="1">
    <location>
        <position position="1"/>
    </location>
</feature>
<reference evidence="1" key="1">
    <citation type="journal article" date="2014" name="Front. Microbiol.">
        <title>High frequency of phylogenetically diverse reductive dehalogenase-homologous genes in deep subseafloor sedimentary metagenomes.</title>
        <authorList>
            <person name="Kawai M."/>
            <person name="Futagami T."/>
            <person name="Toyoda A."/>
            <person name="Takaki Y."/>
            <person name="Nishi S."/>
            <person name="Hori S."/>
            <person name="Arai W."/>
            <person name="Tsubouchi T."/>
            <person name="Morono Y."/>
            <person name="Uchiyama I."/>
            <person name="Ito T."/>
            <person name="Fujiyama A."/>
            <person name="Inagaki F."/>
            <person name="Takami H."/>
        </authorList>
    </citation>
    <scope>NUCLEOTIDE SEQUENCE</scope>
    <source>
        <strain evidence="1">Expedition CK06-06</strain>
    </source>
</reference>
<proteinExistence type="predicted"/>
<comment type="caution">
    <text evidence="1">The sequence shown here is derived from an EMBL/GenBank/DDBJ whole genome shotgun (WGS) entry which is preliminary data.</text>
</comment>
<name>X0YCJ6_9ZZZZ</name>
<gene>
    <name evidence="1" type="ORF">S01H4_18694</name>
</gene>